<dbReference type="AlphaFoldDB" id="A0A9P8VAF2"/>
<dbReference type="EMBL" id="JAGSXJ010000014">
    <property type="protein sequence ID" value="KAH6685669.1"/>
    <property type="molecule type" value="Genomic_DNA"/>
</dbReference>
<name>A0A9P8VAF2_9PEZI</name>
<reference evidence="2" key="1">
    <citation type="journal article" date="2021" name="Nat. Commun.">
        <title>Genetic determinants of endophytism in the Arabidopsis root mycobiome.</title>
        <authorList>
            <person name="Mesny F."/>
            <person name="Miyauchi S."/>
            <person name="Thiergart T."/>
            <person name="Pickel B."/>
            <person name="Atanasova L."/>
            <person name="Karlsson M."/>
            <person name="Huettel B."/>
            <person name="Barry K.W."/>
            <person name="Haridas S."/>
            <person name="Chen C."/>
            <person name="Bauer D."/>
            <person name="Andreopoulos W."/>
            <person name="Pangilinan J."/>
            <person name="LaButti K."/>
            <person name="Riley R."/>
            <person name="Lipzen A."/>
            <person name="Clum A."/>
            <person name="Drula E."/>
            <person name="Henrissat B."/>
            <person name="Kohler A."/>
            <person name="Grigoriev I.V."/>
            <person name="Martin F.M."/>
            <person name="Hacquard S."/>
        </authorList>
    </citation>
    <scope>NUCLEOTIDE SEQUENCE</scope>
    <source>
        <strain evidence="2">MPI-SDFR-AT-0117</strain>
    </source>
</reference>
<dbReference type="Proteomes" id="UP000770015">
    <property type="component" value="Unassembled WGS sequence"/>
</dbReference>
<keyword evidence="3" id="KW-1185">Reference proteome</keyword>
<evidence type="ECO:0000313" key="2">
    <source>
        <dbReference type="EMBL" id="KAH6685669.1"/>
    </source>
</evidence>
<dbReference type="PANTHER" id="PTHR38886">
    <property type="entry name" value="SESA DOMAIN-CONTAINING PROTEIN"/>
    <property type="match status" value="1"/>
</dbReference>
<dbReference type="InterPro" id="IPR054464">
    <property type="entry name" value="ULD_fung"/>
</dbReference>
<sequence length="507" mass="58059">METALTFGSVGDIIAICQIVIELSRALGSSAGSARQYQDLREDLERFTRTLMQVIAVYERHENSLHLNNLDKEIRRVVDDCAVCLRETLDFFHVKYHRHLQPGGSSNVVKDAVKKLEWSFTEKEKVLALQEKVKAVMGNLTLLTTIAAQKSARADASTIKTRAEEVKNILGAQQTLLIRLHNENEDRDKTAQQHMLQLGRIEQRLANQEQSWSAVFSPIQDLKQMITQVAQLVTNMQSQLAHASHPRTLDPTLNMPIYFEDALGTTLEIPLAWIHDWNMLYKLVEHRFENLKGHDMVLRREYALEESCTGKDFDVRIPWSASLRRGMKINMSMVFTNVNMSSGRCPRCGTLASAPKNQSVCCTNTNCGMWFRLSKWKPFQSLKDLELLKDPKFRGIYDEFEYIGTLTSEAAVTKPADFQRVRLVLPAENSALGGQKIVQEMVTEVLWNSSFFKDVTPGIRRIRHVRAILNPKMLAIGKDISENEDCYRTFVQNIQRYRPEDLWDNPE</sequence>
<evidence type="ECO:0000313" key="3">
    <source>
        <dbReference type="Proteomes" id="UP000770015"/>
    </source>
</evidence>
<feature type="domain" description="Ubiquitin-like" evidence="1">
    <location>
        <begin position="255"/>
        <end position="335"/>
    </location>
</feature>
<protein>
    <recommendedName>
        <fullName evidence="1">Ubiquitin-like domain-containing protein</fullName>
    </recommendedName>
</protein>
<gene>
    <name evidence="2" type="ORF">F5X68DRAFT_209105</name>
</gene>
<organism evidence="2 3">
    <name type="scientific">Plectosphaerella plurivora</name>
    <dbReference type="NCBI Taxonomy" id="936078"/>
    <lineage>
        <taxon>Eukaryota</taxon>
        <taxon>Fungi</taxon>
        <taxon>Dikarya</taxon>
        <taxon>Ascomycota</taxon>
        <taxon>Pezizomycotina</taxon>
        <taxon>Sordariomycetes</taxon>
        <taxon>Hypocreomycetidae</taxon>
        <taxon>Glomerellales</taxon>
        <taxon>Plectosphaerellaceae</taxon>
        <taxon>Plectosphaerella</taxon>
    </lineage>
</organism>
<accession>A0A9P8VAF2</accession>
<dbReference type="PANTHER" id="PTHR38886:SF1">
    <property type="entry name" value="NACHT-NTPASE AND P-LOOP NTPASES N-TERMINAL DOMAIN-CONTAINING PROTEIN"/>
    <property type="match status" value="1"/>
</dbReference>
<evidence type="ECO:0000259" key="1">
    <source>
        <dbReference type="Pfam" id="PF22893"/>
    </source>
</evidence>
<dbReference type="Pfam" id="PF22893">
    <property type="entry name" value="ULD_2"/>
    <property type="match status" value="1"/>
</dbReference>
<dbReference type="OrthoDB" id="3045089at2759"/>
<comment type="caution">
    <text evidence="2">The sequence shown here is derived from an EMBL/GenBank/DDBJ whole genome shotgun (WGS) entry which is preliminary data.</text>
</comment>
<proteinExistence type="predicted"/>